<keyword evidence="9" id="KW-1185">Reference proteome</keyword>
<dbReference type="Pfam" id="PF08340">
    <property type="entry name" value="YicC-like_C"/>
    <property type="match status" value="1"/>
</dbReference>
<evidence type="ECO:0000256" key="5">
    <source>
        <dbReference type="ARBA" id="ARBA00035648"/>
    </source>
</evidence>
<dbReference type="InterPro" id="IPR013527">
    <property type="entry name" value="YicC-like_N"/>
</dbReference>
<sequence>MTGFARAVATHGGCTITWEIKSVNGKGLEVRFRTPPGFDALELAARDRAKTAFARGSLQAGLTITREASEAGIVIDSDKLQALIDASRPFVERGEASPPAFDGLLAIRGVLKGEDDCADDDREGLEKAVLVTFDEALSALKSARREEGAALSGILSTVLDEITALRDQAADVAAARPEAMRDKFAAKLADLLDGDLPEDRLAQEAAILAVKADIREELDRLTAHIDSARILLDGGSPVGRKLDFLSQEFNREVNTLCSKSGDSELTRIGLALKASVDQFREQIQNVE</sequence>
<reference evidence="8 9" key="1">
    <citation type="submission" date="2024-01" db="EMBL/GenBank/DDBJ databases">
        <title>Hyphobacterium bacterium isolated from marine sediment.</title>
        <authorList>
            <person name="Zhao S."/>
        </authorList>
    </citation>
    <scope>NUCLEOTIDE SEQUENCE [LARGE SCALE GENOMIC DNA]</scope>
    <source>
        <strain evidence="9">HN65</strain>
    </source>
</reference>
<accession>A0ABU7LLL4</accession>
<evidence type="ECO:0000256" key="2">
    <source>
        <dbReference type="ARBA" id="ARBA00022722"/>
    </source>
</evidence>
<evidence type="ECO:0000313" key="8">
    <source>
        <dbReference type="EMBL" id="MEE2524773.1"/>
    </source>
</evidence>
<organism evidence="8 9">
    <name type="scientific">Hyphobacterium lacteum</name>
    <dbReference type="NCBI Taxonomy" id="3116575"/>
    <lineage>
        <taxon>Bacteria</taxon>
        <taxon>Pseudomonadati</taxon>
        <taxon>Pseudomonadota</taxon>
        <taxon>Alphaproteobacteria</taxon>
        <taxon>Maricaulales</taxon>
        <taxon>Maricaulaceae</taxon>
        <taxon>Hyphobacterium</taxon>
    </lineage>
</organism>
<evidence type="ECO:0000256" key="3">
    <source>
        <dbReference type="ARBA" id="ARBA00022759"/>
    </source>
</evidence>
<dbReference type="Proteomes" id="UP001354971">
    <property type="component" value="Unassembled WGS sequence"/>
</dbReference>
<keyword evidence="3" id="KW-0255">Endonuclease</keyword>
<dbReference type="PANTHER" id="PTHR30636">
    <property type="entry name" value="UPF0701 PROTEIN YICC"/>
    <property type="match status" value="1"/>
</dbReference>
<dbReference type="NCBIfam" id="TIGR00255">
    <property type="entry name" value="YicC/YloC family endoribonuclease"/>
    <property type="match status" value="1"/>
</dbReference>
<evidence type="ECO:0000259" key="6">
    <source>
        <dbReference type="Pfam" id="PF03755"/>
    </source>
</evidence>
<comment type="cofactor">
    <cofactor evidence="1">
        <name>a divalent metal cation</name>
        <dbReference type="ChEBI" id="CHEBI:60240"/>
    </cofactor>
</comment>
<evidence type="ECO:0000313" key="9">
    <source>
        <dbReference type="Proteomes" id="UP001354971"/>
    </source>
</evidence>
<dbReference type="InterPro" id="IPR013551">
    <property type="entry name" value="YicC-like_C"/>
</dbReference>
<proteinExistence type="inferred from homology"/>
<feature type="domain" description="Endoribonuclease YicC-like C-terminal" evidence="7">
    <location>
        <begin position="173"/>
        <end position="287"/>
    </location>
</feature>
<feature type="domain" description="Endoribonuclease YicC-like N-terminal" evidence="6">
    <location>
        <begin position="1"/>
        <end position="152"/>
    </location>
</feature>
<gene>
    <name evidence="8" type="ORF">V0U79_00210</name>
</gene>
<dbReference type="InterPro" id="IPR005229">
    <property type="entry name" value="YicC/YloC-like"/>
</dbReference>
<evidence type="ECO:0000256" key="4">
    <source>
        <dbReference type="ARBA" id="ARBA00022801"/>
    </source>
</evidence>
<protein>
    <submittedName>
        <fullName evidence="8">YicC/YloC family endoribonuclease</fullName>
        <ecNumber evidence="8">3.1.-.-</ecNumber>
    </submittedName>
</protein>
<dbReference type="Pfam" id="PF03755">
    <property type="entry name" value="YicC-like_N"/>
    <property type="match status" value="1"/>
</dbReference>
<evidence type="ECO:0000259" key="7">
    <source>
        <dbReference type="Pfam" id="PF08340"/>
    </source>
</evidence>
<name>A0ABU7LLL4_9PROT</name>
<comment type="similarity">
    <text evidence="5">Belongs to the YicC/YloC family.</text>
</comment>
<evidence type="ECO:0000256" key="1">
    <source>
        <dbReference type="ARBA" id="ARBA00001968"/>
    </source>
</evidence>
<keyword evidence="2" id="KW-0540">Nuclease</keyword>
<dbReference type="EC" id="3.1.-.-" evidence="8"/>
<comment type="caution">
    <text evidence="8">The sequence shown here is derived from an EMBL/GenBank/DDBJ whole genome shotgun (WGS) entry which is preliminary data.</text>
</comment>
<dbReference type="EMBL" id="JAZDRP010000001">
    <property type="protein sequence ID" value="MEE2524773.1"/>
    <property type="molecule type" value="Genomic_DNA"/>
</dbReference>
<dbReference type="GO" id="GO:0016787">
    <property type="term" value="F:hydrolase activity"/>
    <property type="evidence" value="ECO:0007669"/>
    <property type="project" value="UniProtKB-KW"/>
</dbReference>
<keyword evidence="4 8" id="KW-0378">Hydrolase</keyword>
<dbReference type="RefSeq" id="WP_330197441.1">
    <property type="nucleotide sequence ID" value="NZ_JAZDRP010000001.1"/>
</dbReference>
<dbReference type="PANTHER" id="PTHR30636:SF3">
    <property type="entry name" value="UPF0701 PROTEIN YICC"/>
    <property type="match status" value="1"/>
</dbReference>